<gene>
    <name evidence="4" type="ORF">DICVIV_06037</name>
</gene>
<dbReference type="AlphaFoldDB" id="A0A0D8XVK3"/>
<proteinExistence type="predicted"/>
<evidence type="ECO:0000256" key="2">
    <source>
        <dbReference type="SAM" id="MobiDB-lite"/>
    </source>
</evidence>
<dbReference type="InterPro" id="IPR051825">
    <property type="entry name" value="SRCIN1"/>
</dbReference>
<dbReference type="OrthoDB" id="6022652at2759"/>
<reference evidence="5" key="2">
    <citation type="journal article" date="2016" name="Sci. Rep.">
        <title>Dictyocaulus viviparus genome, variome and transcriptome elucidate lungworm biology and support future intervention.</title>
        <authorList>
            <person name="McNulty S.N."/>
            <person name="Strube C."/>
            <person name="Rosa B.A."/>
            <person name="Martin J.C."/>
            <person name="Tyagi R."/>
            <person name="Choi Y.J."/>
            <person name="Wang Q."/>
            <person name="Hallsworth Pepin K."/>
            <person name="Zhang X."/>
            <person name="Ozersky P."/>
            <person name="Wilson R.K."/>
            <person name="Sternberg P.W."/>
            <person name="Gasser R.B."/>
            <person name="Mitreva M."/>
        </authorList>
    </citation>
    <scope>NUCLEOTIDE SEQUENCE [LARGE SCALE GENOMIC DNA]</scope>
    <source>
        <strain evidence="5">HannoverDv2000</strain>
    </source>
</reference>
<feature type="compositionally biased region" description="Polar residues" evidence="2">
    <location>
        <begin position="432"/>
        <end position="441"/>
    </location>
</feature>
<evidence type="ECO:0000256" key="1">
    <source>
        <dbReference type="ARBA" id="ARBA00023054"/>
    </source>
</evidence>
<dbReference type="PANTHER" id="PTHR22741">
    <property type="entry name" value="P140CAP/SNIP-RELATED"/>
    <property type="match status" value="1"/>
</dbReference>
<evidence type="ECO:0000313" key="5">
    <source>
        <dbReference type="Proteomes" id="UP000053766"/>
    </source>
</evidence>
<feature type="region of interest" description="Disordered" evidence="2">
    <location>
        <begin position="348"/>
        <end position="367"/>
    </location>
</feature>
<dbReference type="Gene3D" id="1.20.58.1540">
    <property type="entry name" value="Actin interacting protein 3, C-terminal domain"/>
    <property type="match status" value="1"/>
</dbReference>
<dbReference type="PANTHER" id="PTHR22741:SF10">
    <property type="entry name" value="COILED-COIL DOMAIN-CONTAINING PROTEIN CG32809"/>
    <property type="match status" value="1"/>
</dbReference>
<evidence type="ECO:0000259" key="3">
    <source>
        <dbReference type="Pfam" id="PF03915"/>
    </source>
</evidence>
<sequence length="816" mass="91733">MPVILSWKNRILGRKTPEPEKTKYATIVKEPIRGDLNNEASRRNVRFNEVRNGFGQHNVSEWQNEYGEGCVIGSVKHTNNNGESNYKNQSSKWKYADSSASRMSNVPLATSEFADDESLGERHSPTVQSKASTLLQHIRDQNNHRHLNESVQSATLPPTGTRSATPVAGITSQFGVSLNDRREVNRKDQPLNGESTSMKRQLDQMNVVFLQANDEVKRAILPPDVRSLEQVKMAFIRAFPNIPRHYIEQPAVKIYIQEASKGQLFYELEDPDDIKNKSVLKLRDHSNTGMQSPIRFFDHPDYLSECDNDSSRQRFFSVGRPASAMAHSDYRKYSQKAYDVYESYGSEASSHDSRSVTRSGSATPVIDKESRIRMEAMERQLAGLSSLVHSALVSKGMNESSKRDMAELRKEILALHMDSERAASEEPPSLPDSISSQAQQQLDHIRQKLQQASADMKQLRRIAQVNAQHARNYINEAAEQIIKLINQKIAPSVETKEILKANDTNSCSLKKENTIEEQKSRARLLQLLESLTNFENDVEKVRNSVLNSNRKLRMSEVESLTESLTQIGKEAAALKSDFPSIQVGIETRIKADMEKIVKEEKYIRDQTNAIDQSLRRCKALANIMVTMKKLAMIQDPALQRNKKSEPTNAMVIPSSSPLHPVPSSPTSPILQANSNLQNADSLSTINGDHIENNSSSTTPLTKNQDSEIAAPLTSAIPNNAILTSRAQQFPDKSLPVQLDIVLEEVTAGGAPPPPNRFSVQDVHQKFQKPPQLPEQIKKVLEDQTRRSSPTFEASERRYLLIITILFLRFESYCNKA</sequence>
<dbReference type="Pfam" id="PF03915">
    <property type="entry name" value="AIP3"/>
    <property type="match status" value="1"/>
</dbReference>
<dbReference type="EMBL" id="KN716290">
    <property type="protein sequence ID" value="KJH47842.1"/>
    <property type="molecule type" value="Genomic_DNA"/>
</dbReference>
<evidence type="ECO:0000313" key="4">
    <source>
        <dbReference type="EMBL" id="KJH47842.1"/>
    </source>
</evidence>
<keyword evidence="5" id="KW-1185">Reference proteome</keyword>
<reference evidence="4 5" key="1">
    <citation type="submission" date="2013-11" db="EMBL/GenBank/DDBJ databases">
        <title>Draft genome of the bovine lungworm Dictyocaulus viviparus.</title>
        <authorList>
            <person name="Mitreva M."/>
        </authorList>
    </citation>
    <scope>NUCLEOTIDE SEQUENCE [LARGE SCALE GENOMIC DNA]</scope>
    <source>
        <strain evidence="4 5">HannoverDv2000</strain>
    </source>
</reference>
<dbReference type="STRING" id="29172.A0A0D8XVK3"/>
<dbReference type="GO" id="GO:0005737">
    <property type="term" value="C:cytoplasm"/>
    <property type="evidence" value="ECO:0007669"/>
    <property type="project" value="TreeGrafter"/>
</dbReference>
<keyword evidence="1" id="KW-0175">Coiled coil</keyword>
<feature type="region of interest" description="Disordered" evidence="2">
    <location>
        <begin position="641"/>
        <end position="672"/>
    </location>
</feature>
<organism evidence="4 5">
    <name type="scientific">Dictyocaulus viviparus</name>
    <name type="common">Bovine lungworm</name>
    <dbReference type="NCBI Taxonomy" id="29172"/>
    <lineage>
        <taxon>Eukaryota</taxon>
        <taxon>Metazoa</taxon>
        <taxon>Ecdysozoa</taxon>
        <taxon>Nematoda</taxon>
        <taxon>Chromadorea</taxon>
        <taxon>Rhabditida</taxon>
        <taxon>Rhabditina</taxon>
        <taxon>Rhabditomorpha</taxon>
        <taxon>Strongyloidea</taxon>
        <taxon>Metastrongylidae</taxon>
        <taxon>Dictyocaulus</taxon>
    </lineage>
</organism>
<accession>A0A0D8XVK3</accession>
<dbReference type="InterPro" id="IPR022782">
    <property type="entry name" value="AIP3-like_C"/>
</dbReference>
<protein>
    <recommendedName>
        <fullName evidence="3">Actin interacting protein 3-like C-terminal domain-containing protein</fullName>
    </recommendedName>
</protein>
<feature type="region of interest" description="Disordered" evidence="2">
    <location>
        <begin position="420"/>
        <end position="441"/>
    </location>
</feature>
<name>A0A0D8XVK3_DICVI</name>
<dbReference type="Proteomes" id="UP000053766">
    <property type="component" value="Unassembled WGS sequence"/>
</dbReference>
<feature type="domain" description="Actin interacting protein 3-like C-terminal" evidence="3">
    <location>
        <begin position="209"/>
        <end position="652"/>
    </location>
</feature>